<dbReference type="CDD" id="cd22572">
    <property type="entry name" value="GCP5_NTD"/>
    <property type="match status" value="1"/>
</dbReference>
<feature type="domain" description="Gamma tubulin complex component C-terminal" evidence="7">
    <location>
        <begin position="590"/>
        <end position="826"/>
    </location>
</feature>
<name>U4L702_PYROM</name>
<dbReference type="PANTHER" id="PTHR19302:SF33">
    <property type="entry name" value="GAMMA-TUBULIN COMPLEX COMPONENT 5"/>
    <property type="match status" value="1"/>
</dbReference>
<evidence type="ECO:0000256" key="6">
    <source>
        <dbReference type="SAM" id="MobiDB-lite"/>
    </source>
</evidence>
<organism evidence="10 11">
    <name type="scientific">Pyronema omphalodes (strain CBS 100304)</name>
    <name type="common">Pyronema confluens</name>
    <dbReference type="NCBI Taxonomy" id="1076935"/>
    <lineage>
        <taxon>Eukaryota</taxon>
        <taxon>Fungi</taxon>
        <taxon>Dikarya</taxon>
        <taxon>Ascomycota</taxon>
        <taxon>Pezizomycotina</taxon>
        <taxon>Pezizomycetes</taxon>
        <taxon>Pezizales</taxon>
        <taxon>Pyronemataceae</taxon>
        <taxon>Pyronema</taxon>
    </lineage>
</organism>
<feature type="compositionally biased region" description="Low complexity" evidence="6">
    <location>
        <begin position="848"/>
        <end position="862"/>
    </location>
</feature>
<dbReference type="eggNOG" id="KOG4344">
    <property type="taxonomic scope" value="Eukaryota"/>
</dbReference>
<keyword evidence="4 5" id="KW-0206">Cytoskeleton</keyword>
<comment type="subcellular location">
    <subcellularLocation>
        <location evidence="5">Cytoplasm</location>
        <location evidence="5">Cytoskeleton</location>
        <location evidence="5">Microtubule organizing center</location>
    </subcellularLocation>
</comment>
<sequence length="891" mass="100386">MTTTQLKVRSLLEELIERETGLNNENDPENFTIARDYALNKIKTHKFGRTNHFDVISRLDGMEEKFRVLATDALADALQSRVATLKELTDIGGANNFTPETLHLLLELSRDPIKYTRLEDLDLLNTDRTPEKELTWEDIIADDPLEGEIWDDVDFAAESSDAWSGDEVAVLPIRERLRRARDEAQTQISKPKKKKRRRDDEESDDDDDMDNGDVESFVVEGDHEGLEEMKDAQYWERRVEATDEEVDVALGGATRLDDVWLVSELQALREVIFMLLGHPCVLLKRGRDGDDCVVWIDPEELENRFALRHTSMKGFESILEWFSAKGTELNRIRAFTQTKEDSPEKQSFIAAIEEKLAELNQELITIEAKYVGQGSSQPVSLIALQSQLDPLIRPFASLCRIITNPPITSYLEQLYLSACALQSVNNIPSYIFIATIFFSCLRTYLRPIRLWMETGSIPLGGTGDFLIQCTKSPEGSAAETPDLGSFWHTQFSLRRTPHGSIAAPSFIHPIASRILATGKSVIFLSHLAPSSPTLSQDDTAYDLTYSSVCTSHLAPFSSLFLAAFNRWISARHHNISSRLRAHLFSSSTNLHRSLDALEFLYFSRNGHLFDQLSSTIFRKLDQKSAAWSDRFLLTENVQTVFQDHPCVDINRLRMSVKSGLFARPGSKDSLGRKSVHPLENVEITYQLPWPILNIVTIDSFAIYRSVFTFLLQLRRARYLLERTQKRAADKQALRIRQKLLWFTGVVVSYLTDLVLRPLSERLRKEMDKAADVDEMVTVHKRFVQDVKEQCLLGSKLQPIHRGIIAVLNLAVKFCRLQEGFHEGDKGGRDSRMRRREGSCSSDDEDMDGGSSRGSQASPSSRGGIDGLGGCRGGGEGGGGYRRGTGRAGGVC</sequence>
<reference evidence="10 11" key="1">
    <citation type="journal article" date="2013" name="PLoS Genet.">
        <title>The genome and development-dependent transcriptomes of Pyronema confluens: a window into fungal evolution.</title>
        <authorList>
            <person name="Traeger S."/>
            <person name="Altegoer F."/>
            <person name="Freitag M."/>
            <person name="Gabaldon T."/>
            <person name="Kempken F."/>
            <person name="Kumar A."/>
            <person name="Marcet-Houben M."/>
            <person name="Poggeler S."/>
            <person name="Stajich J.E."/>
            <person name="Nowrousian M."/>
        </authorList>
    </citation>
    <scope>NUCLEOTIDE SEQUENCE [LARGE SCALE GENOMIC DNA]</scope>
    <source>
        <strain evidence="11">CBS 100304</strain>
        <tissue evidence="10">Vegetative mycelium</tissue>
    </source>
</reference>
<dbReference type="Pfam" id="PF17681">
    <property type="entry name" value="GCP_N_terminal"/>
    <property type="match status" value="1"/>
</dbReference>
<evidence type="ECO:0000259" key="8">
    <source>
        <dbReference type="Pfam" id="PF14609"/>
    </source>
</evidence>
<dbReference type="GO" id="GO:0000278">
    <property type="term" value="P:mitotic cell cycle"/>
    <property type="evidence" value="ECO:0007669"/>
    <property type="project" value="TreeGrafter"/>
</dbReference>
<dbReference type="GO" id="GO:0051225">
    <property type="term" value="P:spindle assembly"/>
    <property type="evidence" value="ECO:0007669"/>
    <property type="project" value="TreeGrafter"/>
</dbReference>
<dbReference type="GO" id="GO:0051321">
    <property type="term" value="P:meiotic cell cycle"/>
    <property type="evidence" value="ECO:0007669"/>
    <property type="project" value="TreeGrafter"/>
</dbReference>
<dbReference type="OMA" id="RTNQFEV"/>
<dbReference type="GO" id="GO:0031122">
    <property type="term" value="P:cytoplasmic microtubule organization"/>
    <property type="evidence" value="ECO:0007669"/>
    <property type="project" value="TreeGrafter"/>
</dbReference>
<dbReference type="GO" id="GO:0007020">
    <property type="term" value="P:microtubule nucleation"/>
    <property type="evidence" value="ECO:0007669"/>
    <property type="project" value="InterPro"/>
</dbReference>
<feature type="compositionally biased region" description="Acidic residues" evidence="6">
    <location>
        <begin position="201"/>
        <end position="213"/>
    </location>
</feature>
<dbReference type="GO" id="GO:0051011">
    <property type="term" value="F:microtubule minus-end binding"/>
    <property type="evidence" value="ECO:0007669"/>
    <property type="project" value="TreeGrafter"/>
</dbReference>
<accession>U4L702</accession>
<dbReference type="InterPro" id="IPR059169">
    <property type="entry name" value="GCP5_N_ext"/>
</dbReference>
<keyword evidence="3 5" id="KW-0493">Microtubule</keyword>
<evidence type="ECO:0000259" key="9">
    <source>
        <dbReference type="Pfam" id="PF17681"/>
    </source>
</evidence>
<dbReference type="GO" id="GO:0000930">
    <property type="term" value="C:gamma-tubulin complex"/>
    <property type="evidence" value="ECO:0007669"/>
    <property type="project" value="UniProtKB-ARBA"/>
</dbReference>
<evidence type="ECO:0000256" key="4">
    <source>
        <dbReference type="ARBA" id="ARBA00023212"/>
    </source>
</evidence>
<evidence type="ECO:0000256" key="3">
    <source>
        <dbReference type="ARBA" id="ARBA00022701"/>
    </source>
</evidence>
<feature type="region of interest" description="Disordered" evidence="6">
    <location>
        <begin position="823"/>
        <end position="891"/>
    </location>
</feature>
<comment type="similarity">
    <text evidence="1 5">Belongs to the TUBGCP family.</text>
</comment>
<dbReference type="PANTHER" id="PTHR19302">
    <property type="entry name" value="GAMMA TUBULIN COMPLEX PROTEIN"/>
    <property type="match status" value="1"/>
</dbReference>
<evidence type="ECO:0000256" key="1">
    <source>
        <dbReference type="ARBA" id="ARBA00010337"/>
    </source>
</evidence>
<dbReference type="GO" id="GO:0000922">
    <property type="term" value="C:spindle pole"/>
    <property type="evidence" value="ECO:0007669"/>
    <property type="project" value="InterPro"/>
</dbReference>
<keyword evidence="11" id="KW-1185">Reference proteome</keyword>
<evidence type="ECO:0000259" key="7">
    <source>
        <dbReference type="Pfam" id="PF04130"/>
    </source>
</evidence>
<dbReference type="InterPro" id="IPR032797">
    <property type="entry name" value="Mod21_N"/>
</dbReference>
<feature type="region of interest" description="Disordered" evidence="6">
    <location>
        <begin position="181"/>
        <end position="214"/>
    </location>
</feature>
<dbReference type="Gene3D" id="1.20.120.1900">
    <property type="entry name" value="Gamma-tubulin complex, C-terminal domain"/>
    <property type="match status" value="1"/>
</dbReference>
<dbReference type="GO" id="GO:0005874">
    <property type="term" value="C:microtubule"/>
    <property type="evidence" value="ECO:0007669"/>
    <property type="project" value="UniProtKB-KW"/>
</dbReference>
<dbReference type="GO" id="GO:0005816">
    <property type="term" value="C:spindle pole body"/>
    <property type="evidence" value="ECO:0007669"/>
    <property type="project" value="UniProtKB-ARBA"/>
</dbReference>
<evidence type="ECO:0000256" key="2">
    <source>
        <dbReference type="ARBA" id="ARBA00022490"/>
    </source>
</evidence>
<dbReference type="STRING" id="1076935.U4L702"/>
<dbReference type="InterPro" id="IPR007259">
    <property type="entry name" value="GCP"/>
</dbReference>
<dbReference type="InterPro" id="IPR042241">
    <property type="entry name" value="GCP_C_sf"/>
</dbReference>
<evidence type="ECO:0000313" key="11">
    <source>
        <dbReference type="Proteomes" id="UP000018144"/>
    </source>
</evidence>
<dbReference type="GO" id="GO:0043015">
    <property type="term" value="F:gamma-tubulin binding"/>
    <property type="evidence" value="ECO:0007669"/>
    <property type="project" value="InterPro"/>
</dbReference>
<gene>
    <name evidence="10" type="ORF">PCON_12488</name>
</gene>
<dbReference type="Proteomes" id="UP000018144">
    <property type="component" value="Unassembled WGS sequence"/>
</dbReference>
<dbReference type="OrthoDB" id="66546at2759"/>
<dbReference type="Pfam" id="PF04130">
    <property type="entry name" value="GCP_C_terminal"/>
    <property type="match status" value="1"/>
</dbReference>
<proteinExistence type="inferred from homology"/>
<keyword evidence="2 5" id="KW-0963">Cytoplasm</keyword>
<feature type="compositionally biased region" description="Gly residues" evidence="6">
    <location>
        <begin position="863"/>
        <end position="891"/>
    </location>
</feature>
<protein>
    <recommendedName>
        <fullName evidence="5">Spindle pole body component</fullName>
    </recommendedName>
</protein>
<evidence type="ECO:0000256" key="5">
    <source>
        <dbReference type="RuleBase" id="RU363050"/>
    </source>
</evidence>
<dbReference type="EMBL" id="HF935726">
    <property type="protein sequence ID" value="CCX12894.1"/>
    <property type="molecule type" value="Genomic_DNA"/>
</dbReference>
<feature type="domain" description="Gamma tubulin complex component protein N-terminal" evidence="9">
    <location>
        <begin position="268"/>
        <end position="584"/>
    </location>
</feature>
<feature type="domain" description="Gamma-Tubulin ring complex non-core subunit mod21 N-terminal" evidence="8">
    <location>
        <begin position="68"/>
        <end position="161"/>
    </location>
</feature>
<dbReference type="Pfam" id="PF14609">
    <property type="entry name" value="GCP5-Mod21_N"/>
    <property type="match status" value="1"/>
</dbReference>
<dbReference type="AlphaFoldDB" id="U4L702"/>
<dbReference type="InterPro" id="IPR041470">
    <property type="entry name" value="GCP_N"/>
</dbReference>
<dbReference type="InterPro" id="IPR040457">
    <property type="entry name" value="GCP_C"/>
</dbReference>
<evidence type="ECO:0000313" key="10">
    <source>
        <dbReference type="EMBL" id="CCX12894.1"/>
    </source>
</evidence>